<organism evidence="9 10">
    <name type="scientific">Hesseltinella vesiculosa</name>
    <dbReference type="NCBI Taxonomy" id="101127"/>
    <lineage>
        <taxon>Eukaryota</taxon>
        <taxon>Fungi</taxon>
        <taxon>Fungi incertae sedis</taxon>
        <taxon>Mucoromycota</taxon>
        <taxon>Mucoromycotina</taxon>
        <taxon>Mucoromycetes</taxon>
        <taxon>Mucorales</taxon>
        <taxon>Cunninghamellaceae</taxon>
        <taxon>Hesseltinella</taxon>
    </lineage>
</organism>
<evidence type="ECO:0000256" key="6">
    <source>
        <dbReference type="ARBA" id="ARBA00023163"/>
    </source>
</evidence>
<comment type="caution">
    <text evidence="9">The sequence shown here is derived from an EMBL/GenBank/DDBJ whole genome shotgun (WGS) entry which is preliminary data.</text>
</comment>
<keyword evidence="6" id="KW-0804">Transcription</keyword>
<evidence type="ECO:0000256" key="2">
    <source>
        <dbReference type="ARBA" id="ARBA00022723"/>
    </source>
</evidence>
<evidence type="ECO:0000256" key="5">
    <source>
        <dbReference type="ARBA" id="ARBA00023015"/>
    </source>
</evidence>
<keyword evidence="2" id="KW-0479">Metal-binding</keyword>
<dbReference type="PANTHER" id="PTHR28088">
    <property type="entry name" value="TRANSCRIPTIONAL ACTIVATOR HAA1-RELATED"/>
    <property type="match status" value="1"/>
</dbReference>
<comment type="subcellular location">
    <subcellularLocation>
        <location evidence="1">Nucleus</location>
    </subcellularLocation>
</comment>
<sequence length="84" mass="9962">MLACIRGHRSSLCKHVERPLFPIRRKGRPVSQCESCREQRRKFRIHQKCTCQQHKMKTQHLLIDLNKPMLVNTSPRSQKIPPSF</sequence>
<keyword evidence="4" id="KW-0186">Copper</keyword>
<proteinExistence type="predicted"/>
<keyword evidence="7" id="KW-0539">Nucleus</keyword>
<evidence type="ECO:0000256" key="3">
    <source>
        <dbReference type="ARBA" id="ARBA00022833"/>
    </source>
</evidence>
<dbReference type="InterPro" id="IPR001083">
    <property type="entry name" value="Cu_fist_DNA-bd_dom"/>
</dbReference>
<dbReference type="EMBL" id="MCGT01000009">
    <property type="protein sequence ID" value="ORX56751.1"/>
    <property type="molecule type" value="Genomic_DNA"/>
</dbReference>
<dbReference type="Pfam" id="PF00649">
    <property type="entry name" value="Copper-fist"/>
    <property type="match status" value="1"/>
</dbReference>
<keyword evidence="5" id="KW-0805">Transcription regulation</keyword>
<dbReference type="InterPro" id="IPR051763">
    <property type="entry name" value="Copper_Homeo_Regul"/>
</dbReference>
<dbReference type="SUPFAM" id="SSF57879">
    <property type="entry name" value="Zinc domain conserved in yeast copper-regulated transcription factors"/>
    <property type="match status" value="1"/>
</dbReference>
<dbReference type="PANTHER" id="PTHR28088:SF5">
    <property type="entry name" value="TRANSCRIPTIONAL ACTIVATOR HAA1-RELATED"/>
    <property type="match status" value="1"/>
</dbReference>
<keyword evidence="10" id="KW-1185">Reference proteome</keyword>
<dbReference type="GO" id="GO:0000978">
    <property type="term" value="F:RNA polymerase II cis-regulatory region sequence-specific DNA binding"/>
    <property type="evidence" value="ECO:0007669"/>
    <property type="project" value="TreeGrafter"/>
</dbReference>
<evidence type="ECO:0000259" key="8">
    <source>
        <dbReference type="PROSITE" id="PS50073"/>
    </source>
</evidence>
<reference evidence="9 10" key="1">
    <citation type="submission" date="2016-07" db="EMBL/GenBank/DDBJ databases">
        <title>Pervasive Adenine N6-methylation of Active Genes in Fungi.</title>
        <authorList>
            <consortium name="DOE Joint Genome Institute"/>
            <person name="Mondo S.J."/>
            <person name="Dannebaum R.O."/>
            <person name="Kuo R.C."/>
            <person name="Labutti K."/>
            <person name="Haridas S."/>
            <person name="Kuo A."/>
            <person name="Salamov A."/>
            <person name="Ahrendt S.R."/>
            <person name="Lipzen A."/>
            <person name="Sullivan W."/>
            <person name="Andreopoulos W.B."/>
            <person name="Clum A."/>
            <person name="Lindquist E."/>
            <person name="Daum C."/>
            <person name="Ramamoorthy G.K."/>
            <person name="Gryganskyi A."/>
            <person name="Culley D."/>
            <person name="Magnuson J.K."/>
            <person name="James T.Y."/>
            <person name="O'Malley M.A."/>
            <person name="Stajich J.E."/>
            <person name="Spatafora J.W."/>
            <person name="Visel A."/>
            <person name="Grigoriev I.V."/>
        </authorList>
    </citation>
    <scope>NUCLEOTIDE SEQUENCE [LARGE SCALE GENOMIC DNA]</scope>
    <source>
        <strain evidence="9 10">NRRL 3301</strain>
    </source>
</reference>
<evidence type="ECO:0000256" key="7">
    <source>
        <dbReference type="ARBA" id="ARBA00023242"/>
    </source>
</evidence>
<dbReference type="PRINTS" id="PR00617">
    <property type="entry name" value="COPPERFIST"/>
</dbReference>
<dbReference type="SMART" id="SM00412">
    <property type="entry name" value="Cu_FIST"/>
    <property type="match status" value="1"/>
</dbReference>
<dbReference type="AlphaFoldDB" id="A0A1X2GLI5"/>
<dbReference type="Proteomes" id="UP000242146">
    <property type="component" value="Unassembled WGS sequence"/>
</dbReference>
<dbReference type="GO" id="GO:0000981">
    <property type="term" value="F:DNA-binding transcription factor activity, RNA polymerase II-specific"/>
    <property type="evidence" value="ECO:0007669"/>
    <property type="project" value="TreeGrafter"/>
</dbReference>
<evidence type="ECO:0000256" key="4">
    <source>
        <dbReference type="ARBA" id="ARBA00023008"/>
    </source>
</evidence>
<evidence type="ECO:0000313" key="9">
    <source>
        <dbReference type="EMBL" id="ORX56751.1"/>
    </source>
</evidence>
<gene>
    <name evidence="9" type="ORF">DM01DRAFT_1303029</name>
</gene>
<dbReference type="GO" id="GO:0005507">
    <property type="term" value="F:copper ion binding"/>
    <property type="evidence" value="ECO:0007669"/>
    <property type="project" value="InterPro"/>
</dbReference>
<dbReference type="GO" id="GO:0006878">
    <property type="term" value="P:intracellular copper ion homeostasis"/>
    <property type="evidence" value="ECO:0007669"/>
    <property type="project" value="TreeGrafter"/>
</dbReference>
<name>A0A1X2GLI5_9FUNG</name>
<dbReference type="Gene3D" id="3.90.430.10">
    <property type="entry name" value="Copper fist DNA-binding domain"/>
    <property type="match status" value="1"/>
</dbReference>
<dbReference type="InterPro" id="IPR036395">
    <property type="entry name" value="Cu_fist_DNA-bd_dom_sf"/>
</dbReference>
<evidence type="ECO:0000313" key="10">
    <source>
        <dbReference type="Proteomes" id="UP000242146"/>
    </source>
</evidence>
<dbReference type="PROSITE" id="PS50073">
    <property type="entry name" value="COPPER_FIST_2"/>
    <property type="match status" value="1"/>
</dbReference>
<dbReference type="GO" id="GO:0045944">
    <property type="term" value="P:positive regulation of transcription by RNA polymerase II"/>
    <property type="evidence" value="ECO:0007669"/>
    <property type="project" value="TreeGrafter"/>
</dbReference>
<dbReference type="OrthoDB" id="5600085at2759"/>
<keyword evidence="3" id="KW-0862">Zinc</keyword>
<accession>A0A1X2GLI5</accession>
<dbReference type="GO" id="GO:0005634">
    <property type="term" value="C:nucleus"/>
    <property type="evidence" value="ECO:0007669"/>
    <property type="project" value="UniProtKB-SubCell"/>
</dbReference>
<evidence type="ECO:0000256" key="1">
    <source>
        <dbReference type="ARBA" id="ARBA00004123"/>
    </source>
</evidence>
<dbReference type="SMART" id="SM01090">
    <property type="entry name" value="Copper-fist"/>
    <property type="match status" value="1"/>
</dbReference>
<protein>
    <recommendedName>
        <fullName evidence="8">Copper-fist domain-containing protein</fullName>
    </recommendedName>
</protein>
<dbReference type="GO" id="GO:0006879">
    <property type="term" value="P:intracellular iron ion homeostasis"/>
    <property type="evidence" value="ECO:0007669"/>
    <property type="project" value="TreeGrafter"/>
</dbReference>
<feature type="domain" description="Copper-fist" evidence="8">
    <location>
        <begin position="4"/>
        <end position="30"/>
    </location>
</feature>